<accession>V5SFF6</accession>
<dbReference type="OrthoDB" id="9815749at2"/>
<feature type="signal peptide" evidence="1">
    <location>
        <begin position="1"/>
        <end position="39"/>
    </location>
</feature>
<feature type="domain" description="Pilus formation protein N-terminal" evidence="2">
    <location>
        <begin position="40"/>
        <end position="109"/>
    </location>
</feature>
<dbReference type="PATRIC" id="fig|1029756.8.peg.2858"/>
<dbReference type="InterPro" id="IPR032789">
    <property type="entry name" value="T2SS-T3SS_pil_N"/>
</dbReference>
<evidence type="ECO:0000313" key="4">
    <source>
        <dbReference type="Proteomes" id="UP000018542"/>
    </source>
</evidence>
<dbReference type="Proteomes" id="UP000018542">
    <property type="component" value="Chromosome"/>
</dbReference>
<keyword evidence="1" id="KW-0732">Signal</keyword>
<dbReference type="RefSeq" id="WP_023788066.1">
    <property type="nucleotide sequence ID" value="NC_022997.1"/>
</dbReference>
<organism evidence="3 4">
    <name type="scientific">Hyphomicrobium nitrativorans NL23</name>
    <dbReference type="NCBI Taxonomy" id="1029756"/>
    <lineage>
        <taxon>Bacteria</taxon>
        <taxon>Pseudomonadati</taxon>
        <taxon>Pseudomonadota</taxon>
        <taxon>Alphaproteobacteria</taxon>
        <taxon>Hyphomicrobiales</taxon>
        <taxon>Hyphomicrobiaceae</taxon>
        <taxon>Hyphomicrobium</taxon>
    </lineage>
</organism>
<name>V5SFF6_9HYPH</name>
<evidence type="ECO:0000259" key="2">
    <source>
        <dbReference type="Pfam" id="PF13629"/>
    </source>
</evidence>
<keyword evidence="4" id="KW-1185">Reference proteome</keyword>
<gene>
    <name evidence="3" type="ORF">W911_13725</name>
</gene>
<feature type="chain" id="PRO_5004741620" description="Pilus formation protein N-terminal domain-containing protein" evidence="1">
    <location>
        <begin position="40"/>
        <end position="172"/>
    </location>
</feature>
<protein>
    <recommendedName>
        <fullName evidence="2">Pilus formation protein N-terminal domain-containing protein</fullName>
    </recommendedName>
</protein>
<dbReference type="EMBL" id="CP006912">
    <property type="protein sequence ID" value="AHB49232.1"/>
    <property type="molecule type" value="Genomic_DNA"/>
</dbReference>
<sequence length="172" mass="18284">MLPTHALFARQTWQARRAVTMALGAFLAGGALTLAPAHAADLVVAYDQSQLLRLPRTVSSVIIGNPSIADVTVQGGNLLVVTGKTFGITNIIALDGERNIIQDQRVIVTRDEVRTVNLNKAGERQSYTCTPNCSPMLTIGDEKDYFSTISSHAQTKTRISEGTSGSGGAEGQ</sequence>
<proteinExistence type="predicted"/>
<dbReference type="AlphaFoldDB" id="V5SFF6"/>
<dbReference type="HOGENOM" id="CLU_132581_0_0_5"/>
<dbReference type="KEGG" id="hni:W911_13725"/>
<dbReference type="STRING" id="1029756.W911_13725"/>
<reference evidence="3 4" key="1">
    <citation type="journal article" date="2014" name="Genome Announc.">
        <title>Complete Genome Sequence of Hyphomicrobium nitrativorans Strain NL23, a Denitrifying Bacterium Isolated from Biofilm of a Methanol-Fed Denitrification System Treating Seawater at the Montreal Biodome.</title>
        <authorList>
            <person name="Martineau C."/>
            <person name="Villeneuve C."/>
            <person name="Mauffrey F."/>
            <person name="Villemur R."/>
        </authorList>
    </citation>
    <scope>NUCLEOTIDE SEQUENCE [LARGE SCALE GENOMIC DNA]</scope>
    <source>
        <strain evidence="3">NL23</strain>
    </source>
</reference>
<evidence type="ECO:0000256" key="1">
    <source>
        <dbReference type="SAM" id="SignalP"/>
    </source>
</evidence>
<dbReference type="Pfam" id="PF13629">
    <property type="entry name" value="T2SS-T3SS_pil_N"/>
    <property type="match status" value="1"/>
</dbReference>
<evidence type="ECO:0000313" key="3">
    <source>
        <dbReference type="EMBL" id="AHB49232.1"/>
    </source>
</evidence>